<dbReference type="Proteomes" id="UP000011115">
    <property type="component" value="Unassembled WGS sequence"/>
</dbReference>
<dbReference type="InParanoid" id="M1DV45"/>
<dbReference type="AlphaFoldDB" id="M1DV45"/>
<name>M1DV45_SOLTU</name>
<reference evidence="2" key="2">
    <citation type="submission" date="2015-06" db="UniProtKB">
        <authorList>
            <consortium name="EnsemblPlants"/>
        </authorList>
    </citation>
    <scope>IDENTIFICATION</scope>
    <source>
        <strain evidence="2">DM1-3 516 R44</strain>
    </source>
</reference>
<dbReference type="EnsemblPlants" id="PGSC0003DMT400094896">
    <property type="protein sequence ID" value="PGSC0003DMT400094896"/>
    <property type="gene ID" value="PGSC0003DMG400044467"/>
</dbReference>
<keyword evidence="3" id="KW-1185">Reference proteome</keyword>
<organism evidence="2 3">
    <name type="scientific">Solanum tuberosum</name>
    <name type="common">Potato</name>
    <dbReference type="NCBI Taxonomy" id="4113"/>
    <lineage>
        <taxon>Eukaryota</taxon>
        <taxon>Viridiplantae</taxon>
        <taxon>Streptophyta</taxon>
        <taxon>Embryophyta</taxon>
        <taxon>Tracheophyta</taxon>
        <taxon>Spermatophyta</taxon>
        <taxon>Magnoliopsida</taxon>
        <taxon>eudicotyledons</taxon>
        <taxon>Gunneridae</taxon>
        <taxon>Pentapetalae</taxon>
        <taxon>asterids</taxon>
        <taxon>lamiids</taxon>
        <taxon>Solanales</taxon>
        <taxon>Solanaceae</taxon>
        <taxon>Solanoideae</taxon>
        <taxon>Solaneae</taxon>
        <taxon>Solanum</taxon>
    </lineage>
</organism>
<sequence>MVNTHCNGVRPVAPVNEPTEKSAARGCVRGRGRGRARGRGRGRVALTSDGAPVENAPRDEVPPTHHEVVEENLEIEEEEEGLVDPGVIPAAQATQTPTNPAIIVTVPKVG</sequence>
<protein>
    <submittedName>
        <fullName evidence="2">'chromo' domain containing protein</fullName>
    </submittedName>
</protein>
<dbReference type="PaxDb" id="4113-PGSC0003DMT400094896"/>
<reference evidence="3" key="1">
    <citation type="journal article" date="2011" name="Nature">
        <title>Genome sequence and analysis of the tuber crop potato.</title>
        <authorList>
            <consortium name="The Potato Genome Sequencing Consortium"/>
        </authorList>
    </citation>
    <scope>NUCLEOTIDE SEQUENCE [LARGE SCALE GENOMIC DNA]</scope>
    <source>
        <strain evidence="3">cv. DM1-3 516 R44</strain>
    </source>
</reference>
<evidence type="ECO:0000313" key="3">
    <source>
        <dbReference type="Proteomes" id="UP000011115"/>
    </source>
</evidence>
<proteinExistence type="predicted"/>
<accession>M1DV45</accession>
<evidence type="ECO:0000256" key="1">
    <source>
        <dbReference type="SAM" id="MobiDB-lite"/>
    </source>
</evidence>
<dbReference type="HOGENOM" id="CLU_059105_2_0_1"/>
<feature type="compositionally biased region" description="Basic residues" evidence="1">
    <location>
        <begin position="28"/>
        <end position="42"/>
    </location>
</feature>
<feature type="region of interest" description="Disordered" evidence="1">
    <location>
        <begin position="1"/>
        <end position="64"/>
    </location>
</feature>
<evidence type="ECO:0000313" key="2">
    <source>
        <dbReference type="EnsemblPlants" id="PGSC0003DMT400094896"/>
    </source>
</evidence>
<dbReference type="Gramene" id="PGSC0003DMT400094896">
    <property type="protein sequence ID" value="PGSC0003DMT400094896"/>
    <property type="gene ID" value="PGSC0003DMG400044467"/>
</dbReference>